<name>A0AAD4V084_PRUDU</name>
<accession>A0AAD4V084</accession>
<dbReference type="EMBL" id="JAJFAZ020000008">
    <property type="protein sequence ID" value="KAI5315394.1"/>
    <property type="molecule type" value="Genomic_DNA"/>
</dbReference>
<evidence type="ECO:0000313" key="3">
    <source>
        <dbReference type="Proteomes" id="UP001054821"/>
    </source>
</evidence>
<gene>
    <name evidence="2" type="ORF">L3X38_044570</name>
</gene>
<evidence type="ECO:0000256" key="1">
    <source>
        <dbReference type="SAM" id="SignalP"/>
    </source>
</evidence>
<organism evidence="2 3">
    <name type="scientific">Prunus dulcis</name>
    <name type="common">Almond</name>
    <name type="synonym">Amygdalus dulcis</name>
    <dbReference type="NCBI Taxonomy" id="3755"/>
    <lineage>
        <taxon>Eukaryota</taxon>
        <taxon>Viridiplantae</taxon>
        <taxon>Streptophyta</taxon>
        <taxon>Embryophyta</taxon>
        <taxon>Tracheophyta</taxon>
        <taxon>Spermatophyta</taxon>
        <taxon>Magnoliopsida</taxon>
        <taxon>eudicotyledons</taxon>
        <taxon>Gunneridae</taxon>
        <taxon>Pentapetalae</taxon>
        <taxon>rosids</taxon>
        <taxon>fabids</taxon>
        <taxon>Rosales</taxon>
        <taxon>Rosaceae</taxon>
        <taxon>Amygdaloideae</taxon>
        <taxon>Amygdaleae</taxon>
        <taxon>Prunus</taxon>
    </lineage>
</organism>
<evidence type="ECO:0000313" key="2">
    <source>
        <dbReference type="EMBL" id="KAI5315394.1"/>
    </source>
</evidence>
<dbReference type="AlphaFoldDB" id="A0AAD4V084"/>
<dbReference type="Proteomes" id="UP001054821">
    <property type="component" value="Chromosome 8"/>
</dbReference>
<feature type="signal peptide" evidence="1">
    <location>
        <begin position="1"/>
        <end position="21"/>
    </location>
</feature>
<proteinExistence type="predicted"/>
<keyword evidence="3" id="KW-1185">Reference proteome</keyword>
<feature type="chain" id="PRO_5042226589" evidence="1">
    <location>
        <begin position="22"/>
        <end position="81"/>
    </location>
</feature>
<protein>
    <submittedName>
        <fullName evidence="2">Uncharacterized protein</fullName>
    </submittedName>
</protein>
<reference evidence="2 3" key="1">
    <citation type="journal article" date="2022" name="G3 (Bethesda)">
        <title>Whole-genome sequence and methylome profiling of the almond [Prunus dulcis (Mill.) D.A. Webb] cultivar 'Nonpareil'.</title>
        <authorList>
            <person name="D'Amico-Willman K.M."/>
            <person name="Ouma W.Z."/>
            <person name="Meulia T."/>
            <person name="Sideli G.M."/>
            <person name="Gradziel T.M."/>
            <person name="Fresnedo-Ramirez J."/>
        </authorList>
    </citation>
    <scope>NUCLEOTIDE SEQUENCE [LARGE SCALE GENOMIC DNA]</scope>
    <source>
        <strain evidence="2">Clone GOH B32 T37-40</strain>
    </source>
</reference>
<keyword evidence="1" id="KW-0732">Signal</keyword>
<sequence>MEGKAPMRLTLVLALVLMTLLAPNQHFGVEAVRTFSLQAQPLLLMRLPVTRLIVKQTVLLSSRPNMQVPNVWRLMKESFVK</sequence>
<comment type="caution">
    <text evidence="2">The sequence shown here is derived from an EMBL/GenBank/DDBJ whole genome shotgun (WGS) entry which is preliminary data.</text>
</comment>